<feature type="compositionally biased region" description="Low complexity" evidence="1">
    <location>
        <begin position="136"/>
        <end position="149"/>
    </location>
</feature>
<feature type="region of interest" description="Disordered" evidence="1">
    <location>
        <begin position="1"/>
        <end position="69"/>
    </location>
</feature>
<feature type="compositionally biased region" description="Low complexity" evidence="1">
    <location>
        <begin position="16"/>
        <end position="36"/>
    </location>
</feature>
<organism evidence="2 3">
    <name type="scientific">Drechslerella stenobrocha 248</name>
    <dbReference type="NCBI Taxonomy" id="1043628"/>
    <lineage>
        <taxon>Eukaryota</taxon>
        <taxon>Fungi</taxon>
        <taxon>Dikarya</taxon>
        <taxon>Ascomycota</taxon>
        <taxon>Pezizomycotina</taxon>
        <taxon>Orbiliomycetes</taxon>
        <taxon>Orbiliales</taxon>
        <taxon>Orbiliaceae</taxon>
        <taxon>Drechslerella</taxon>
    </lineage>
</organism>
<evidence type="ECO:0000313" key="3">
    <source>
        <dbReference type="Proteomes" id="UP000024837"/>
    </source>
</evidence>
<sequence length="253" mass="28326">MPVSMPQFRFPFSRKAQPQPAAPAEEPTPDVVAPAPSLEDSTPRSHRREKSTGSISIISRRSREEDNNTYKLSVVNDSGIYLPPSPVEKKGFWGKRESVDGAPQETPDIQDIGFAITRESFDSYRRSFDISARTQLSDSLRHSPQSSRSSFDDMPWGRQSLDATPNRLPSIDVSESASEDEEEEEVFRDVDLTENALSEKKKGFLGRFVPGNATDEDCKGRLRSSTAIWRREHNRDAEELSAMVKGSNHLIAV</sequence>
<accession>W7I7R7</accession>
<dbReference type="AlphaFoldDB" id="W7I7R7"/>
<feature type="region of interest" description="Disordered" evidence="1">
    <location>
        <begin position="133"/>
        <end position="192"/>
    </location>
</feature>
<dbReference type="EMBL" id="KI966390">
    <property type="protein sequence ID" value="EWC48378.1"/>
    <property type="molecule type" value="Genomic_DNA"/>
</dbReference>
<name>W7I7R7_9PEZI</name>
<proteinExistence type="predicted"/>
<evidence type="ECO:0000256" key="1">
    <source>
        <dbReference type="SAM" id="MobiDB-lite"/>
    </source>
</evidence>
<reference evidence="2 3" key="1">
    <citation type="submission" date="2013-05" db="EMBL/GenBank/DDBJ databases">
        <title>Drechslerella stenobrocha genome reveals carnivorous origination and mechanical trapping mechanism of predatory fungi.</title>
        <authorList>
            <person name="Liu X."/>
            <person name="Zhang W."/>
            <person name="Liu K."/>
        </authorList>
    </citation>
    <scope>NUCLEOTIDE SEQUENCE [LARGE SCALE GENOMIC DNA]</scope>
    <source>
        <strain evidence="2 3">248</strain>
    </source>
</reference>
<dbReference type="Proteomes" id="UP000024837">
    <property type="component" value="Unassembled WGS sequence"/>
</dbReference>
<gene>
    <name evidence="2" type="ORF">DRE_02147</name>
</gene>
<feature type="region of interest" description="Disordered" evidence="1">
    <location>
        <begin position="92"/>
        <end position="111"/>
    </location>
</feature>
<feature type="compositionally biased region" description="Acidic residues" evidence="1">
    <location>
        <begin position="177"/>
        <end position="186"/>
    </location>
</feature>
<protein>
    <submittedName>
        <fullName evidence="2">Uncharacterized protein</fullName>
    </submittedName>
</protein>
<dbReference type="HOGENOM" id="CLU_054780_0_0_1"/>
<keyword evidence="3" id="KW-1185">Reference proteome</keyword>
<evidence type="ECO:0000313" key="2">
    <source>
        <dbReference type="EMBL" id="EWC48378.1"/>
    </source>
</evidence>
<dbReference type="OrthoDB" id="5397330at2759"/>